<accession>A0A2A2TJ92</accession>
<dbReference type="OrthoDB" id="9763270at2"/>
<dbReference type="EMBL" id="NTFS01000137">
    <property type="protein sequence ID" value="PAX53479.1"/>
    <property type="molecule type" value="Genomic_DNA"/>
</dbReference>
<proteinExistence type="predicted"/>
<dbReference type="PANTHER" id="PTHR43371:SF1">
    <property type="entry name" value="RIBONUCLEOSIDE-DIPHOSPHATE REDUCTASE"/>
    <property type="match status" value="1"/>
</dbReference>
<dbReference type="Pfam" id="PF14528">
    <property type="entry name" value="LAGLIDADG_3"/>
    <property type="match status" value="1"/>
</dbReference>
<evidence type="ECO:0000259" key="6">
    <source>
        <dbReference type="PROSITE" id="PS50819"/>
    </source>
</evidence>
<feature type="domain" description="DOD-type homing endonuclease" evidence="6">
    <location>
        <begin position="532"/>
        <end position="653"/>
    </location>
</feature>
<evidence type="ECO:0000256" key="3">
    <source>
        <dbReference type="ARBA" id="ARBA00023002"/>
    </source>
</evidence>
<dbReference type="AlphaFoldDB" id="A0A2A2TJ92"/>
<keyword evidence="2" id="KW-0846">Cobalamin</keyword>
<comment type="caution">
    <text evidence="7">The sequence shown here is derived from an EMBL/GenBank/DDBJ whole genome shotgun (WGS) entry which is preliminary data.</text>
</comment>
<dbReference type="NCBIfam" id="TIGR01445">
    <property type="entry name" value="intein_Nterm"/>
    <property type="match status" value="1"/>
</dbReference>
<dbReference type="PROSITE" id="PS50819">
    <property type="entry name" value="INTEIN_ENDONUCLEASE"/>
    <property type="match status" value="1"/>
</dbReference>
<dbReference type="GO" id="GO:0004519">
    <property type="term" value="F:endonuclease activity"/>
    <property type="evidence" value="ECO:0007669"/>
    <property type="project" value="InterPro"/>
</dbReference>
<dbReference type="Gene3D" id="3.30.1620.10">
    <property type="entry name" value="b-12 dependent (class ii) ribonucleotide reductase, Chain A, Domain 2"/>
    <property type="match status" value="1"/>
</dbReference>
<dbReference type="PANTHER" id="PTHR43371">
    <property type="entry name" value="VITAMIN B12-DEPENDENT RIBONUCLEOTIDE REDUCTASE"/>
    <property type="match status" value="1"/>
</dbReference>
<keyword evidence="3" id="KW-0560">Oxidoreductase</keyword>
<evidence type="ECO:0000256" key="2">
    <source>
        <dbReference type="ARBA" id="ARBA00022628"/>
    </source>
</evidence>
<dbReference type="InterPro" id="IPR003587">
    <property type="entry name" value="Hint_dom_N"/>
</dbReference>
<dbReference type="GO" id="GO:0000166">
    <property type="term" value="F:nucleotide binding"/>
    <property type="evidence" value="ECO:0007669"/>
    <property type="project" value="InterPro"/>
</dbReference>
<dbReference type="Gene3D" id="2.170.16.10">
    <property type="entry name" value="Hedgehog/Intein (Hint) domain"/>
    <property type="match status" value="1"/>
</dbReference>
<dbReference type="GO" id="GO:0031419">
    <property type="term" value="F:cobalamin binding"/>
    <property type="evidence" value="ECO:0007669"/>
    <property type="project" value="UniProtKB-KW"/>
</dbReference>
<dbReference type="InterPro" id="IPR006141">
    <property type="entry name" value="Intein_N"/>
</dbReference>
<dbReference type="InterPro" id="IPR006142">
    <property type="entry name" value="INTEIN"/>
</dbReference>
<dbReference type="NCBIfam" id="TIGR02505">
    <property type="entry name" value="RTPR"/>
    <property type="match status" value="2"/>
</dbReference>
<dbReference type="SUPFAM" id="SSF51998">
    <property type="entry name" value="PFL-like glycyl radical enzymes"/>
    <property type="match status" value="2"/>
</dbReference>
<evidence type="ECO:0000256" key="1">
    <source>
        <dbReference type="ARBA" id="ARBA00001922"/>
    </source>
</evidence>
<evidence type="ECO:0000256" key="4">
    <source>
        <dbReference type="ARBA" id="ARBA00023285"/>
    </source>
</evidence>
<keyword evidence="4" id="KW-0170">Cobalt</keyword>
<dbReference type="GO" id="GO:0016539">
    <property type="term" value="P:intein-mediated protein splicing"/>
    <property type="evidence" value="ECO:0007669"/>
    <property type="project" value="InterPro"/>
</dbReference>
<dbReference type="GO" id="GO:0006260">
    <property type="term" value="P:DNA replication"/>
    <property type="evidence" value="ECO:0007669"/>
    <property type="project" value="InterPro"/>
</dbReference>
<evidence type="ECO:0000256" key="5">
    <source>
        <dbReference type="SAM" id="MobiDB-lite"/>
    </source>
</evidence>
<dbReference type="InterPro" id="IPR004860">
    <property type="entry name" value="LAGLIDADG_dom"/>
</dbReference>
<dbReference type="InterPro" id="IPR013345">
    <property type="entry name" value="RTP_Rdtase_AdoCbl-dep"/>
</dbReference>
<dbReference type="GO" id="GO:0004748">
    <property type="term" value="F:ribonucleoside-diphosphate reductase activity, thioredoxin disulfide as acceptor"/>
    <property type="evidence" value="ECO:0007669"/>
    <property type="project" value="InterPro"/>
</dbReference>
<gene>
    <name evidence="7" type="ORF">CK510_13770</name>
</gene>
<dbReference type="PROSITE" id="PS50817">
    <property type="entry name" value="INTEIN_N_TER"/>
    <property type="match status" value="1"/>
</dbReference>
<dbReference type="RefSeq" id="WP_095722242.1">
    <property type="nucleotide sequence ID" value="NZ_NTFS01000137.1"/>
</dbReference>
<dbReference type="Gene3D" id="3.20.70.20">
    <property type="match status" value="2"/>
</dbReference>
<feature type="region of interest" description="Disordered" evidence="5">
    <location>
        <begin position="1067"/>
        <end position="1089"/>
    </location>
</feature>
<comment type="cofactor">
    <cofactor evidence="1">
        <name>adenosylcob(III)alamin</name>
        <dbReference type="ChEBI" id="CHEBI:18408"/>
    </cofactor>
</comment>
<protein>
    <submittedName>
        <fullName evidence="7">Ribonucleoside-triphosphate reductase, adenosylcobalamin-dependent</fullName>
    </submittedName>
</protein>
<dbReference type="Gene3D" id="3.10.28.10">
    <property type="entry name" value="Homing endonucleases"/>
    <property type="match status" value="1"/>
</dbReference>
<reference evidence="7 8" key="1">
    <citation type="submission" date="2017-08" db="EMBL/GenBank/DDBJ databases">
        <title>Draft genome sequence of filamentous cyanobacterium Calothrix elsteri CCALA 953.</title>
        <authorList>
            <person name="Gagunashvili A.N."/>
            <person name="Elster J."/>
            <person name="Andresson O.S."/>
        </authorList>
    </citation>
    <scope>NUCLEOTIDE SEQUENCE [LARGE SCALE GENOMIC DNA]</scope>
    <source>
        <strain evidence="7 8">CCALA 953</strain>
    </source>
</reference>
<sequence>MVRELERKSLKGAKFPATAPAANPVFFRTYSRRHSDGTRETWEKVCDRTILGLVELGKLTPEEAQLLESTERNLKALPSGRWLWVGGTDWITKPKNFSGGYNCTSTNLEDWKAFGLMMDLAMMGCGTGAILEPKYINKLPIIRNIIHVNLLGEIGTTPVGQRREETEVKIEGNQVTIFVGDSRQGWVKSYQTILELSSDARFTGDVQITVNLSDVRQAGETLKGFGGVANPIKLPELYTKCANILNKAIGRQLNSVECCLLIDQAAVCIVAGNIRRSAGIRQGIDEDTLFADAKSNLWQQDGAGNWRIDPERDALRMANHTRVFHRKPTLEESIAAVRKQYYSGEGAIQWAGEAVARANCDLLSTKELKTDFLKAYEQGKAGEWLQKRHPDIDEKELEHRLGRYGLNPCGEIIGSNFHCVSGGTLLITRDGMHKIKDLIGCEVEIWNGERWSKVTPFKTGSDRKLYRVRFGDGTYLDATEYHRFFVKDRFTKNYKEVQTKDLMDVSKYSIHTQPFTIEYADGIEIDPSYAYTLGVAVGDGTTDQNNNAKIRLYNRKADLVVAGNKSGEREYDYLPVFKDVTDLGFSGEFLKTLKANPEALNVIASWNRQAILHFIAGLADTDGSNTQSNGIRIYISNRDRAYRLQLLLTKCGIRSSLNLCAHKGSVTNLGVRSQDLYYLQITECQEIPCQRLDVSKGTNAKYKGKWQVIQSVEELPELHDTYCFNEPQHHKGVFGNTLAGNCNLSEIHLNQIDPDNYKEQEEAFTAGALSVAGLLHHKFLEPRYQYSRELDPIVGVSFTGLFDFFVHALGVDWLRWWEQGRPKTPQGIAFKHKEQEYLTRWKDIVNRVVWEYCDRHNLKRPNRCTTVQPSGTKSLLTGASPGWHPPKSQRFLRRITCGKNDPVALACLEYGYAIVPSQSDKDENGNLLNDPFDTRCTEWLVEIPVAVSWADLPGADTIDISKFNALAQMDFYMQVQQFYVTHNTSATIELRENEIEVLGTRIFEAIRDDEGYMSAALLARFDDLQTFPRLPFEPISKERYEQLSKEVEQRRQTDDFHTVLSRYDFGEMSEAGPAGCDSDKCMLPEQSPN</sequence>
<evidence type="ECO:0000313" key="8">
    <source>
        <dbReference type="Proteomes" id="UP000218238"/>
    </source>
</evidence>
<dbReference type="InterPro" id="IPR050862">
    <property type="entry name" value="RdRp_reductase_class-2"/>
</dbReference>
<dbReference type="PRINTS" id="PR00379">
    <property type="entry name" value="INTEIN"/>
</dbReference>
<dbReference type="Proteomes" id="UP000218238">
    <property type="component" value="Unassembled WGS sequence"/>
</dbReference>
<dbReference type="SMART" id="SM00306">
    <property type="entry name" value="HintN"/>
    <property type="match status" value="1"/>
</dbReference>
<dbReference type="CDD" id="cd00081">
    <property type="entry name" value="Hint"/>
    <property type="match status" value="1"/>
</dbReference>
<evidence type="ECO:0000313" key="7">
    <source>
        <dbReference type="EMBL" id="PAX53479.1"/>
    </source>
</evidence>
<dbReference type="InterPro" id="IPR054158">
    <property type="entry name" value="RNR-II_ins_dom"/>
</dbReference>
<keyword evidence="8" id="KW-1185">Reference proteome</keyword>
<dbReference type="GO" id="GO:0008998">
    <property type="term" value="F:ribonucleoside-triphosphate reductase (thioredoxin) activity"/>
    <property type="evidence" value="ECO:0007669"/>
    <property type="project" value="InterPro"/>
</dbReference>
<dbReference type="InterPro" id="IPR004042">
    <property type="entry name" value="Intein_endonuc_central"/>
</dbReference>
<dbReference type="InterPro" id="IPR027434">
    <property type="entry name" value="Homing_endonucl"/>
</dbReference>
<organism evidence="7 8">
    <name type="scientific">Brunnivagina elsteri CCALA 953</name>
    <dbReference type="NCBI Taxonomy" id="987040"/>
    <lineage>
        <taxon>Bacteria</taxon>
        <taxon>Bacillati</taxon>
        <taxon>Cyanobacteriota</taxon>
        <taxon>Cyanophyceae</taxon>
        <taxon>Nostocales</taxon>
        <taxon>Calotrichaceae</taxon>
        <taxon>Brunnivagina</taxon>
    </lineage>
</organism>
<dbReference type="Pfam" id="PF21995">
    <property type="entry name" value="RNR-II_ins_dom"/>
    <property type="match status" value="1"/>
</dbReference>
<name>A0A2A2TJ92_9CYAN</name>